<evidence type="ECO:0000313" key="10">
    <source>
        <dbReference type="Proteomes" id="UP000253208"/>
    </source>
</evidence>
<feature type="domain" description="ABC transmembrane type-1" evidence="8">
    <location>
        <begin position="72"/>
        <end position="263"/>
    </location>
</feature>
<keyword evidence="6 7" id="KW-0472">Membrane</keyword>
<evidence type="ECO:0000313" key="9">
    <source>
        <dbReference type="EMBL" id="RCH41616.1"/>
    </source>
</evidence>
<keyword evidence="3" id="KW-1003">Cell membrane</keyword>
<comment type="similarity">
    <text evidence="7">Belongs to the binding-protein-dependent transport system permease family.</text>
</comment>
<feature type="transmembrane region" description="Helical" evidence="7">
    <location>
        <begin position="140"/>
        <end position="162"/>
    </location>
</feature>
<evidence type="ECO:0000256" key="3">
    <source>
        <dbReference type="ARBA" id="ARBA00022475"/>
    </source>
</evidence>
<dbReference type="EMBL" id="PSQG01000042">
    <property type="protein sequence ID" value="RCH41616.1"/>
    <property type="molecule type" value="Genomic_DNA"/>
</dbReference>
<proteinExistence type="inferred from homology"/>
<evidence type="ECO:0000256" key="5">
    <source>
        <dbReference type="ARBA" id="ARBA00022989"/>
    </source>
</evidence>
<evidence type="ECO:0000259" key="8">
    <source>
        <dbReference type="PROSITE" id="PS50928"/>
    </source>
</evidence>
<evidence type="ECO:0000256" key="6">
    <source>
        <dbReference type="ARBA" id="ARBA00023136"/>
    </source>
</evidence>
<dbReference type="AlphaFoldDB" id="A0A367FUW5"/>
<feature type="transmembrane region" description="Helical" evidence="7">
    <location>
        <begin position="109"/>
        <end position="128"/>
    </location>
</feature>
<sequence length="278" mass="31066">MNKKVKFSGLWTAILSVVSVAYIFPILLVLINSFKKKAYISRYPFAIPTDKMFVGLENYVNGLAKTGFFQAFGWTLFITVFSVAVILLCTSMCAWYINRVTNTLTKTMYMLCLFSMVVPFQMVMFTLSKIANILKLNTPWGLIIIYLGYGAGLAVFMFSGFVKSIPIEIEEAAMIDGCTPIQTFFKVVLPVMKPTCVTVAILETMWIWNDYLLPYLVLDIKKYKTISIAIQYLKGGYGTIDMGAMMGVLVLSIIPIIAFYLACQKYIIEGVVAGAVKG</sequence>
<dbReference type="PANTHER" id="PTHR43744:SF8">
    <property type="entry name" value="SN-GLYCEROL-3-PHOSPHATE TRANSPORT SYSTEM PERMEASE PROTEIN UGPE"/>
    <property type="match status" value="1"/>
</dbReference>
<dbReference type="Gene3D" id="1.10.3720.10">
    <property type="entry name" value="MetI-like"/>
    <property type="match status" value="1"/>
</dbReference>
<protein>
    <submittedName>
        <fullName evidence="9">Carbohydrate ABC transporter permease</fullName>
    </submittedName>
</protein>
<dbReference type="GO" id="GO:0055085">
    <property type="term" value="P:transmembrane transport"/>
    <property type="evidence" value="ECO:0007669"/>
    <property type="project" value="InterPro"/>
</dbReference>
<dbReference type="GO" id="GO:0005886">
    <property type="term" value="C:plasma membrane"/>
    <property type="evidence" value="ECO:0007669"/>
    <property type="project" value="UniProtKB-SubCell"/>
</dbReference>
<name>A0A367FUW5_9FIRM</name>
<accession>A0A367FUW5</accession>
<dbReference type="InterPro" id="IPR035906">
    <property type="entry name" value="MetI-like_sf"/>
</dbReference>
<evidence type="ECO:0000256" key="2">
    <source>
        <dbReference type="ARBA" id="ARBA00022448"/>
    </source>
</evidence>
<dbReference type="CDD" id="cd06261">
    <property type="entry name" value="TM_PBP2"/>
    <property type="match status" value="1"/>
</dbReference>
<keyword evidence="5 7" id="KW-1133">Transmembrane helix</keyword>
<feature type="transmembrane region" description="Helical" evidence="7">
    <location>
        <begin position="71"/>
        <end position="97"/>
    </location>
</feature>
<gene>
    <name evidence="9" type="ORF">C4886_17370</name>
</gene>
<dbReference type="RefSeq" id="WP_059085411.1">
    <property type="nucleotide sequence ID" value="NZ_PSQG01000042.1"/>
</dbReference>
<comment type="subcellular location">
    <subcellularLocation>
        <location evidence="1 7">Cell membrane</location>
        <topology evidence="1 7">Multi-pass membrane protein</topology>
    </subcellularLocation>
</comment>
<organism evidence="9 10">
    <name type="scientific">Blautia obeum</name>
    <dbReference type="NCBI Taxonomy" id="40520"/>
    <lineage>
        <taxon>Bacteria</taxon>
        <taxon>Bacillati</taxon>
        <taxon>Bacillota</taxon>
        <taxon>Clostridia</taxon>
        <taxon>Lachnospirales</taxon>
        <taxon>Lachnospiraceae</taxon>
        <taxon>Blautia</taxon>
    </lineage>
</organism>
<evidence type="ECO:0000256" key="7">
    <source>
        <dbReference type="RuleBase" id="RU363032"/>
    </source>
</evidence>
<feature type="transmembrane region" description="Helical" evidence="7">
    <location>
        <begin position="7"/>
        <end position="31"/>
    </location>
</feature>
<dbReference type="PROSITE" id="PS50928">
    <property type="entry name" value="ABC_TM1"/>
    <property type="match status" value="1"/>
</dbReference>
<dbReference type="SUPFAM" id="SSF161098">
    <property type="entry name" value="MetI-like"/>
    <property type="match status" value="1"/>
</dbReference>
<dbReference type="Pfam" id="PF00528">
    <property type="entry name" value="BPD_transp_1"/>
    <property type="match status" value="1"/>
</dbReference>
<feature type="transmembrane region" description="Helical" evidence="7">
    <location>
        <begin position="183"/>
        <end position="208"/>
    </location>
</feature>
<dbReference type="Proteomes" id="UP000253208">
    <property type="component" value="Unassembled WGS sequence"/>
</dbReference>
<dbReference type="PANTHER" id="PTHR43744">
    <property type="entry name" value="ABC TRANSPORTER PERMEASE PROTEIN MG189-RELATED-RELATED"/>
    <property type="match status" value="1"/>
</dbReference>
<dbReference type="InterPro" id="IPR000515">
    <property type="entry name" value="MetI-like"/>
</dbReference>
<comment type="caution">
    <text evidence="9">The sequence shown here is derived from an EMBL/GenBank/DDBJ whole genome shotgun (WGS) entry which is preliminary data.</text>
</comment>
<keyword evidence="2 7" id="KW-0813">Transport</keyword>
<reference evidence="9 10" key="1">
    <citation type="submission" date="2018-02" db="EMBL/GenBank/DDBJ databases">
        <title>Complete genome sequencing of Faecalibacterium prausnitzii strains isolated from the human gut.</title>
        <authorList>
            <person name="Fitzgerald B.C."/>
            <person name="Shkoporov A.N."/>
            <person name="Ross P.R."/>
            <person name="Hill C."/>
        </authorList>
    </citation>
    <scope>NUCLEOTIDE SEQUENCE [LARGE SCALE GENOMIC DNA]</scope>
    <source>
        <strain evidence="9 10">APC942/31-1</strain>
    </source>
</reference>
<evidence type="ECO:0000256" key="1">
    <source>
        <dbReference type="ARBA" id="ARBA00004651"/>
    </source>
</evidence>
<feature type="transmembrane region" description="Helical" evidence="7">
    <location>
        <begin position="242"/>
        <end position="262"/>
    </location>
</feature>
<keyword evidence="4 7" id="KW-0812">Transmembrane</keyword>
<evidence type="ECO:0000256" key="4">
    <source>
        <dbReference type="ARBA" id="ARBA00022692"/>
    </source>
</evidence>